<dbReference type="AlphaFoldDB" id="L8GSW8"/>
<dbReference type="EMBL" id="KB008010">
    <property type="protein sequence ID" value="ELR16027.1"/>
    <property type="molecule type" value="Genomic_DNA"/>
</dbReference>
<evidence type="ECO:0000256" key="1">
    <source>
        <dbReference type="PROSITE-ProRule" id="PRU00103"/>
    </source>
</evidence>
<dbReference type="Gene3D" id="1.25.10.10">
    <property type="entry name" value="Leucine-rich Repeat Variant"/>
    <property type="match status" value="1"/>
</dbReference>
<sequence length="891" mass="98685">MERAVGASFREVSQRVGSSSASGSSDEFTLRQITTISSASSSTLPLGKALLILIKADPKSLRFWSPSTHAAAASVSRALDSLTATLHTGDGAAAMRSVSSALLEQVANLSESSRCRVWRIFRWLLTYHTTHCCAVLAETLVGANKHHKMYSVAALKWITEQVTNDLANEGHASPEATQTAPTKPSLIPQGLLNIGDRLSANKKGKVEDERRIEWPRLLQQFLPSLFRVVKEDSVKQGQARQPTRLTVGAADLCLTIIHLMAQQAFAAIQREYHQQQKQSRADRSSSTPSSSASSSSPVVREIVATTAHQRAPAKAPQPAKGGVLIQDLGGEEEEDEEEEFMEVEEEKKEARGPVAQLWSELDLVADLLVELKEWYKLHRPLFVSGLDALQNSTNLLQQYRDTATLHKQDDSTAQKVFAVSWNIYPSYLREDNPFAREKRLDPFVLGAKYDREGNLKTLVCLSLLLGRMSKAEIKAAMANAHLADFVYGELPKQLRAPDEANQILAVHILRSVLVLEMGSEKLGGIASSLLLLLEGKDGVSAAIIGFIAEYAASHPEGILEDIFRRLDSTDKTQRGHALAILVEVFKIDAKLAQGGGRRSTELSKRLADHLLKRLYDTELTLRLEASALFANLEPRDIVPALVRLVYDKDARVRSAADQALLALMQGHPDVTGTVSILLDHLCERHTSDEKRESSATKLTPGVIGTPKALPADTLQRREKQRDELAERVLRLVPKWAEKLPAHVWPSLISVLLSHLFARPEEPVIVKFLSKVGTQLGQHLLDFLPLVLQRMETQESLTEELLSSSADDSAKRVRDLLFARLAPLLALKVVPFRAFGLADGPATDQIEEEQPLRTDDATVRTRPLIEEIDEEQEKAIVEQHQQRVEEEEEEER</sequence>
<protein>
    <submittedName>
        <fullName evidence="3">HEAT repeat domain containing protein</fullName>
    </submittedName>
</protein>
<dbReference type="KEGG" id="acan:ACA1_223240"/>
<evidence type="ECO:0000313" key="3">
    <source>
        <dbReference type="EMBL" id="ELR16027.1"/>
    </source>
</evidence>
<dbReference type="RefSeq" id="XP_004338040.1">
    <property type="nucleotide sequence ID" value="XM_004337992.1"/>
</dbReference>
<dbReference type="PROSITE" id="PS50077">
    <property type="entry name" value="HEAT_REPEAT"/>
    <property type="match status" value="1"/>
</dbReference>
<gene>
    <name evidence="3" type="ORF">ACA1_223240</name>
</gene>
<evidence type="ECO:0000256" key="2">
    <source>
        <dbReference type="SAM" id="MobiDB-lite"/>
    </source>
</evidence>
<reference evidence="3 4" key="1">
    <citation type="journal article" date="2013" name="Genome Biol.">
        <title>Genome of Acanthamoeba castellanii highlights extensive lateral gene transfer and early evolution of tyrosine kinase signaling.</title>
        <authorList>
            <person name="Clarke M."/>
            <person name="Lohan A.J."/>
            <person name="Liu B."/>
            <person name="Lagkouvardos I."/>
            <person name="Roy S."/>
            <person name="Zafar N."/>
            <person name="Bertelli C."/>
            <person name="Schilde C."/>
            <person name="Kianianmomeni A."/>
            <person name="Burglin T.R."/>
            <person name="Frech C."/>
            <person name="Turcotte B."/>
            <person name="Kopec K.O."/>
            <person name="Synnott J.M."/>
            <person name="Choo C."/>
            <person name="Paponov I."/>
            <person name="Finkler A."/>
            <person name="Soon Heng Tan C."/>
            <person name="Hutchins A.P."/>
            <person name="Weinmeier T."/>
            <person name="Rattei T."/>
            <person name="Chu J.S."/>
            <person name="Gimenez G."/>
            <person name="Irimia M."/>
            <person name="Rigden D.J."/>
            <person name="Fitzpatrick D.A."/>
            <person name="Lorenzo-Morales J."/>
            <person name="Bateman A."/>
            <person name="Chiu C.H."/>
            <person name="Tang P."/>
            <person name="Hegemann P."/>
            <person name="Fromm H."/>
            <person name="Raoult D."/>
            <person name="Greub G."/>
            <person name="Miranda-Saavedra D."/>
            <person name="Chen N."/>
            <person name="Nash P."/>
            <person name="Ginger M.L."/>
            <person name="Horn M."/>
            <person name="Schaap P."/>
            <person name="Caler L."/>
            <person name="Loftus B."/>
        </authorList>
    </citation>
    <scope>NUCLEOTIDE SEQUENCE [LARGE SCALE GENOMIC DNA]</scope>
    <source>
        <strain evidence="3 4">Neff</strain>
    </source>
</reference>
<dbReference type="Proteomes" id="UP000011083">
    <property type="component" value="Unassembled WGS sequence"/>
</dbReference>
<keyword evidence="4" id="KW-1185">Reference proteome</keyword>
<dbReference type="GeneID" id="14916703"/>
<accession>L8GSW8</accession>
<dbReference type="InterPro" id="IPR016024">
    <property type="entry name" value="ARM-type_fold"/>
</dbReference>
<dbReference type="PANTHER" id="PTHR37743:SF1">
    <property type="entry name" value="ARM REPEAT SUPERFAMILY PROTEIN"/>
    <property type="match status" value="1"/>
</dbReference>
<organism evidence="3 4">
    <name type="scientific">Acanthamoeba castellanii (strain ATCC 30010 / Neff)</name>
    <dbReference type="NCBI Taxonomy" id="1257118"/>
    <lineage>
        <taxon>Eukaryota</taxon>
        <taxon>Amoebozoa</taxon>
        <taxon>Discosea</taxon>
        <taxon>Longamoebia</taxon>
        <taxon>Centramoebida</taxon>
        <taxon>Acanthamoebidae</taxon>
        <taxon>Acanthamoeba</taxon>
    </lineage>
</organism>
<proteinExistence type="predicted"/>
<feature type="compositionally biased region" description="Basic and acidic residues" evidence="2">
    <location>
        <begin position="274"/>
        <end position="283"/>
    </location>
</feature>
<dbReference type="SUPFAM" id="SSF48371">
    <property type="entry name" value="ARM repeat"/>
    <property type="match status" value="1"/>
</dbReference>
<dbReference type="PANTHER" id="PTHR37743">
    <property type="entry name" value="ARM REPEAT SUPERFAMILY PROTEIN"/>
    <property type="match status" value="1"/>
</dbReference>
<feature type="compositionally biased region" description="Basic and acidic residues" evidence="2">
    <location>
        <begin position="872"/>
        <end position="883"/>
    </location>
</feature>
<dbReference type="InterPro" id="IPR011989">
    <property type="entry name" value="ARM-like"/>
</dbReference>
<feature type="region of interest" description="Disordered" evidence="2">
    <location>
        <begin position="869"/>
        <end position="891"/>
    </location>
</feature>
<feature type="compositionally biased region" description="Low complexity" evidence="2">
    <location>
        <begin position="284"/>
        <end position="297"/>
    </location>
</feature>
<name>L8GSW8_ACACF</name>
<evidence type="ECO:0000313" key="4">
    <source>
        <dbReference type="Proteomes" id="UP000011083"/>
    </source>
</evidence>
<dbReference type="InterPro" id="IPR021133">
    <property type="entry name" value="HEAT_type_2"/>
</dbReference>
<dbReference type="OrthoDB" id="79603at2759"/>
<feature type="repeat" description="HEAT" evidence="1">
    <location>
        <begin position="637"/>
        <end position="663"/>
    </location>
</feature>
<dbReference type="VEuPathDB" id="AmoebaDB:ACA1_223240"/>
<feature type="region of interest" description="Disordered" evidence="2">
    <location>
        <begin position="274"/>
        <end position="299"/>
    </location>
</feature>